<dbReference type="InterPro" id="IPR019428">
    <property type="entry name" value="7TM_GPCR_serpentine_rcpt_Str"/>
</dbReference>
<gene>
    <name evidence="2" type="ORF">CAMP_LOCUS17407</name>
</gene>
<dbReference type="GO" id="GO:0042048">
    <property type="term" value="P:olfactory behavior"/>
    <property type="evidence" value="ECO:0007669"/>
    <property type="project" value="TreeGrafter"/>
</dbReference>
<accession>A0A9P1J310</accession>
<feature type="transmembrane region" description="Helical" evidence="1">
    <location>
        <begin position="15"/>
        <end position="37"/>
    </location>
</feature>
<keyword evidence="3" id="KW-1185">Reference proteome</keyword>
<comment type="caution">
    <text evidence="2">The sequence shown here is derived from an EMBL/GenBank/DDBJ whole genome shotgun (WGS) entry which is preliminary data.</text>
</comment>
<evidence type="ECO:0000313" key="2">
    <source>
        <dbReference type="EMBL" id="CAI5454770.1"/>
    </source>
</evidence>
<dbReference type="EMBL" id="CANHGI010000006">
    <property type="protein sequence ID" value="CAI5454770.1"/>
    <property type="molecule type" value="Genomic_DNA"/>
</dbReference>
<evidence type="ECO:0000256" key="1">
    <source>
        <dbReference type="SAM" id="Phobius"/>
    </source>
</evidence>
<dbReference type="Pfam" id="PF10326">
    <property type="entry name" value="7TM_GPCR_Str"/>
    <property type="match status" value="1"/>
</dbReference>
<dbReference type="GO" id="GO:0005886">
    <property type="term" value="C:plasma membrane"/>
    <property type="evidence" value="ECO:0007669"/>
    <property type="project" value="TreeGrafter"/>
</dbReference>
<dbReference type="PANTHER" id="PTHR22943">
    <property type="entry name" value="7-TRANSMEMBRANE DOMAIN RECEPTOR C.ELEGANS"/>
    <property type="match status" value="1"/>
</dbReference>
<dbReference type="SUPFAM" id="SSF81321">
    <property type="entry name" value="Family A G protein-coupled receptor-like"/>
    <property type="match status" value="1"/>
</dbReference>
<feature type="transmembrane region" description="Helical" evidence="1">
    <location>
        <begin position="129"/>
        <end position="157"/>
    </location>
</feature>
<sequence>MTQSKYLDSLNDWRFIFWFLFPFLYGLFYGLMIYLFLSQTEEANEMIRDVILYDFDLNIDDIVFLGATIYQKNGSNSKLNWRPICGIAIIWVMIAISSFLMIYFGWSCYNTLQKPTLKSSNFHNLQKQVYYALLTETLIPVVLLHFPVSVLFLFTFYELDIQSISRIFSATIAIFPAVDPLPTMFIIQNYRDAIIRKLKLQKCLKGDQTATAIARHHPRSFQLKRIQTGTIQMVEIKY</sequence>
<proteinExistence type="predicted"/>
<name>A0A9P1J310_9PELO</name>
<reference evidence="2" key="1">
    <citation type="submission" date="2022-11" db="EMBL/GenBank/DDBJ databases">
        <authorList>
            <person name="Kikuchi T."/>
        </authorList>
    </citation>
    <scope>NUCLEOTIDE SEQUENCE</scope>
    <source>
        <strain evidence="2">PS1010</strain>
    </source>
</reference>
<keyword evidence="1" id="KW-0812">Transmembrane</keyword>
<organism evidence="2 3">
    <name type="scientific">Caenorhabditis angaria</name>
    <dbReference type="NCBI Taxonomy" id="860376"/>
    <lineage>
        <taxon>Eukaryota</taxon>
        <taxon>Metazoa</taxon>
        <taxon>Ecdysozoa</taxon>
        <taxon>Nematoda</taxon>
        <taxon>Chromadorea</taxon>
        <taxon>Rhabditida</taxon>
        <taxon>Rhabditina</taxon>
        <taxon>Rhabditomorpha</taxon>
        <taxon>Rhabditoidea</taxon>
        <taxon>Rhabditidae</taxon>
        <taxon>Peloderinae</taxon>
        <taxon>Caenorhabditis</taxon>
    </lineage>
</organism>
<protein>
    <submittedName>
        <fullName evidence="2">Uncharacterized protein</fullName>
    </submittedName>
</protein>
<dbReference type="OrthoDB" id="5859135at2759"/>
<keyword evidence="1" id="KW-1133">Transmembrane helix</keyword>
<dbReference type="AlphaFoldDB" id="A0A9P1J310"/>
<dbReference type="GO" id="GO:0038022">
    <property type="term" value="F:G protein-coupled olfactory receptor activity"/>
    <property type="evidence" value="ECO:0007669"/>
    <property type="project" value="TreeGrafter"/>
</dbReference>
<feature type="transmembrane region" description="Helical" evidence="1">
    <location>
        <begin position="84"/>
        <end position="106"/>
    </location>
</feature>
<keyword evidence="1" id="KW-0472">Membrane</keyword>
<dbReference type="Proteomes" id="UP001152747">
    <property type="component" value="Unassembled WGS sequence"/>
</dbReference>
<dbReference type="PANTHER" id="PTHR22943:SF248">
    <property type="entry name" value="SEVEN TM RECEPTOR"/>
    <property type="match status" value="1"/>
</dbReference>
<evidence type="ECO:0000313" key="3">
    <source>
        <dbReference type="Proteomes" id="UP001152747"/>
    </source>
</evidence>